<evidence type="ECO:0000313" key="12">
    <source>
        <dbReference type="Proteomes" id="UP000236569"/>
    </source>
</evidence>
<evidence type="ECO:0000256" key="3">
    <source>
        <dbReference type="ARBA" id="ARBA00022793"/>
    </source>
</evidence>
<keyword evidence="9" id="KW-1208">Phospholipid metabolism</keyword>
<keyword evidence="7" id="KW-0594">Phospholipid biosynthesis</keyword>
<gene>
    <name evidence="11" type="ORF">DAERI_090043</name>
</gene>
<dbReference type="RefSeq" id="WP_103129839.1">
    <property type="nucleotide sequence ID" value="NZ_BFAG01000009.1"/>
</dbReference>
<evidence type="ECO:0000256" key="10">
    <source>
        <dbReference type="ARBA" id="ARBA00023317"/>
    </source>
</evidence>
<dbReference type="EMBL" id="BFAG01000009">
    <property type="protein sequence ID" value="GBF06457.1"/>
    <property type="molecule type" value="Genomic_DNA"/>
</dbReference>
<keyword evidence="12" id="KW-1185">Reference proteome</keyword>
<evidence type="ECO:0008006" key="13">
    <source>
        <dbReference type="Google" id="ProtNLM"/>
    </source>
</evidence>
<dbReference type="InterPro" id="IPR003817">
    <property type="entry name" value="PS_Dcarbxylase"/>
</dbReference>
<dbReference type="OrthoDB" id="9790893at2"/>
<evidence type="ECO:0000256" key="8">
    <source>
        <dbReference type="ARBA" id="ARBA00023239"/>
    </source>
</evidence>
<dbReference type="Proteomes" id="UP000236569">
    <property type="component" value="Unassembled WGS sequence"/>
</dbReference>
<proteinExistence type="predicted"/>
<keyword evidence="8" id="KW-0456">Lyase</keyword>
<keyword evidence="10" id="KW-0670">Pyruvate</keyword>
<name>A0A2I9DUM3_9DEIO</name>
<evidence type="ECO:0000256" key="2">
    <source>
        <dbReference type="ARBA" id="ARBA00022516"/>
    </source>
</evidence>
<keyword evidence="6" id="KW-0865">Zymogen</keyword>
<keyword evidence="4" id="KW-0443">Lipid metabolism</keyword>
<evidence type="ECO:0000313" key="11">
    <source>
        <dbReference type="EMBL" id="GBF06457.1"/>
    </source>
</evidence>
<reference evidence="12" key="1">
    <citation type="submission" date="2018-01" db="EMBL/GenBank/DDBJ databases">
        <title>Draft Genome Sequence of the Radioresistant Bacterium Deinococcus aerius TR0125, Isolated from the Higher Atmosphere above Japan.</title>
        <authorList>
            <person name="Satoh K."/>
            <person name="Arai H."/>
            <person name="Sanzen T."/>
            <person name="Kawaguchi Y."/>
            <person name="Hayashi H."/>
            <person name="Yokobori S."/>
            <person name="Yamagishi A."/>
            <person name="Oono Y."/>
            <person name="Narumi I."/>
        </authorList>
    </citation>
    <scope>NUCLEOTIDE SEQUENCE [LARGE SCALE GENOMIC DNA]</scope>
    <source>
        <strain evidence="12">TR0125</strain>
    </source>
</reference>
<keyword evidence="2" id="KW-0444">Lipid biosynthesis</keyword>
<keyword evidence="3" id="KW-0210">Decarboxylase</keyword>
<evidence type="ECO:0000256" key="7">
    <source>
        <dbReference type="ARBA" id="ARBA00023209"/>
    </source>
</evidence>
<dbReference type="GO" id="GO:0008654">
    <property type="term" value="P:phospholipid biosynthetic process"/>
    <property type="evidence" value="ECO:0007669"/>
    <property type="project" value="UniProtKB-KW"/>
</dbReference>
<dbReference type="PANTHER" id="PTHR35809:SF1">
    <property type="entry name" value="ARCHAETIDYLSERINE DECARBOXYLASE PROENZYME-RELATED"/>
    <property type="match status" value="1"/>
</dbReference>
<evidence type="ECO:0000256" key="5">
    <source>
        <dbReference type="ARBA" id="ARBA00023136"/>
    </source>
</evidence>
<evidence type="ECO:0000256" key="9">
    <source>
        <dbReference type="ARBA" id="ARBA00023264"/>
    </source>
</evidence>
<dbReference type="InterPro" id="IPR033175">
    <property type="entry name" value="PSD-A"/>
</dbReference>
<dbReference type="AlphaFoldDB" id="A0A2I9DUM3"/>
<keyword evidence="1" id="KW-1003">Cell membrane</keyword>
<accession>A0A2I9DUM3</accession>
<evidence type="ECO:0000256" key="1">
    <source>
        <dbReference type="ARBA" id="ARBA00022475"/>
    </source>
</evidence>
<keyword evidence="5" id="KW-0472">Membrane</keyword>
<dbReference type="GO" id="GO:0004609">
    <property type="term" value="F:phosphatidylserine decarboxylase activity"/>
    <property type="evidence" value="ECO:0007669"/>
    <property type="project" value="InterPro"/>
</dbReference>
<dbReference type="PANTHER" id="PTHR35809">
    <property type="entry name" value="ARCHAETIDYLSERINE DECARBOXYLASE PROENZYME-RELATED"/>
    <property type="match status" value="1"/>
</dbReference>
<sequence length="229" mass="23600">MRLPRRLLLLAALGGAAAWYLQNVLRFRDPVRVPLSQAGAVLSPADGLVTFVRRIQDGRVEVESSAAVDIPNLTGMEVGEGWLLGLLVGPLDVRYVYAPVGGVARTVHLGGSQGSAPLAQALTTARLLTGRPAGVLGRPGLTGKERHTTILSGKYGDAGVTLVGGRSGLGAVTYARPGAEVRAGHKLAFLEGSGLVLLTLPLAAVPLVSVGDRVTGAETVAALFGWLFG</sequence>
<dbReference type="Pfam" id="PF02666">
    <property type="entry name" value="PS_Dcarbxylase"/>
    <property type="match status" value="1"/>
</dbReference>
<organism evidence="11 12">
    <name type="scientific">Deinococcus aerius</name>
    <dbReference type="NCBI Taxonomy" id="200253"/>
    <lineage>
        <taxon>Bacteria</taxon>
        <taxon>Thermotogati</taxon>
        <taxon>Deinococcota</taxon>
        <taxon>Deinococci</taxon>
        <taxon>Deinococcales</taxon>
        <taxon>Deinococcaceae</taxon>
        <taxon>Deinococcus</taxon>
    </lineage>
</organism>
<evidence type="ECO:0000256" key="6">
    <source>
        <dbReference type="ARBA" id="ARBA00023145"/>
    </source>
</evidence>
<protein>
    <recommendedName>
        <fullName evidence="13">Phosphatidylserine decarboxylase</fullName>
    </recommendedName>
</protein>
<comment type="caution">
    <text evidence="11">The sequence shown here is derived from an EMBL/GenBank/DDBJ whole genome shotgun (WGS) entry which is preliminary data.</text>
</comment>
<evidence type="ECO:0000256" key="4">
    <source>
        <dbReference type="ARBA" id="ARBA00023098"/>
    </source>
</evidence>